<evidence type="ECO:0000256" key="3">
    <source>
        <dbReference type="ARBA" id="ARBA00022692"/>
    </source>
</evidence>
<evidence type="ECO:0000256" key="7">
    <source>
        <dbReference type="SAM" id="Phobius"/>
    </source>
</evidence>
<evidence type="ECO:0000313" key="10">
    <source>
        <dbReference type="EMBL" id="BAT27022.1"/>
    </source>
</evidence>
<dbReference type="EMBL" id="LC066374">
    <property type="protein sequence ID" value="BAT27022.1"/>
    <property type="molecule type" value="Genomic_DNA"/>
</dbReference>
<comment type="subcellular location">
    <subcellularLocation>
        <location evidence="1">Cell membrane</location>
        <topology evidence="1">Multi-pass membrane protein</topology>
    </subcellularLocation>
</comment>
<feature type="transmembrane region" description="Helical" evidence="7">
    <location>
        <begin position="349"/>
        <end position="364"/>
    </location>
</feature>
<keyword evidence="3 7" id="KW-0812">Transmembrane</keyword>
<evidence type="ECO:0000256" key="1">
    <source>
        <dbReference type="ARBA" id="ARBA00004651"/>
    </source>
</evidence>
<feature type="domain" description="DUF4131" evidence="9">
    <location>
        <begin position="83"/>
        <end position="233"/>
    </location>
</feature>
<feature type="transmembrane region" description="Helical" evidence="7">
    <location>
        <begin position="107"/>
        <end position="127"/>
    </location>
</feature>
<evidence type="ECO:0000259" key="8">
    <source>
        <dbReference type="Pfam" id="PF03772"/>
    </source>
</evidence>
<dbReference type="NCBIfam" id="TIGR00360">
    <property type="entry name" value="ComEC_N-term"/>
    <property type="match status" value="1"/>
</dbReference>
<evidence type="ECO:0000256" key="6">
    <source>
        <dbReference type="SAM" id="MobiDB-lite"/>
    </source>
</evidence>
<evidence type="ECO:0000256" key="4">
    <source>
        <dbReference type="ARBA" id="ARBA00022989"/>
    </source>
</evidence>
<feature type="transmembrane region" description="Helical" evidence="7">
    <location>
        <begin position="394"/>
        <end position="411"/>
    </location>
</feature>
<protein>
    <submittedName>
        <fullName evidence="10">Putative ComEC/Rec2-related protein</fullName>
    </submittedName>
</protein>
<dbReference type="Pfam" id="PF13567">
    <property type="entry name" value="DUF4131"/>
    <property type="match status" value="1"/>
</dbReference>
<sequence length="791" mass="84235">MDSASDRDERAGAAFGRRDAVRAAFRRWRATIVLPPRARWRRLGRDWLADQLAAETRARTGFLLVPLGLMIGVALVHGAGWAPSIWLTVLAAIASLGLALRRVGRPFLHPMLILAGFTLVGTALAIGEIQRTKTTILSGQATVRIAGPVVSRERTEDGRYRYVIAVAETERPVLSRPPERVRIVVGSRHEPIAPGGLYRGLVRLGPPSGPAFPGSYDFAMAPFFAGIGAYGYSLGAPEAEPMPSTATSDGGGLLAELRHVQTQTRLALTERISTVIGGREGAIAAALITGERAGIPDDAREWLRGTGLAHVLSISGLHMAIVAGFAMLAVRSSLSLVPAISLRLPAKKIAAIVALVVAAIYLAISGANVATQRSFVMLAIMLGAVLIDRPALTLRNVAIAAIVVILVAPHAVMTASFQMSFAATVALIGGYAALSQWRAGRERGRETDRGVAGKILVALSAIMVTSLLAGSATAPYAAYHFHRMAAFGFVANLLTMPLFTLWIMPLALVGTLLIPFGLDAWPFQAMGAGLWLVFEIARNVYAWLPDQAIGRMTASGLLLLTAAILTASCLASRLRWLGLPLALAGFVAAPDRTVPPELLIFEDGKEVATLAAEGQLAFLRARPSGFIAEQWERAFEARAPRGTDTERIRATIPAECAAKYCRFTTRGGLRVVWTEDYARTGNACDEADVAIVSRAIRLAECRSGAALVTLRTLRRTGSLAIGREAATGRPRIVQAISDPPERWNVHRLAPWPEYWRKPAAPDPQVPVTQPASATVSNGGSASAGRTATTAP</sequence>
<feature type="compositionally biased region" description="Low complexity" evidence="6">
    <location>
        <begin position="776"/>
        <end position="791"/>
    </location>
</feature>
<dbReference type="InterPro" id="IPR052159">
    <property type="entry name" value="Competence_DNA_uptake"/>
</dbReference>
<dbReference type="InterPro" id="IPR025405">
    <property type="entry name" value="DUF4131"/>
</dbReference>
<dbReference type="GO" id="GO:0005886">
    <property type="term" value="C:plasma membrane"/>
    <property type="evidence" value="ECO:0007669"/>
    <property type="project" value="UniProtKB-SubCell"/>
</dbReference>
<feature type="transmembrane region" description="Helical" evidence="7">
    <location>
        <begin position="550"/>
        <end position="571"/>
    </location>
</feature>
<feature type="compositionally biased region" description="Polar residues" evidence="6">
    <location>
        <begin position="766"/>
        <end position="775"/>
    </location>
</feature>
<organism evidence="10">
    <name type="scientific">Aurantimonas coralicida</name>
    <dbReference type="NCBI Taxonomy" id="182270"/>
    <lineage>
        <taxon>Bacteria</taxon>
        <taxon>Pseudomonadati</taxon>
        <taxon>Pseudomonadota</taxon>
        <taxon>Alphaproteobacteria</taxon>
        <taxon>Hyphomicrobiales</taxon>
        <taxon>Aurantimonadaceae</taxon>
        <taxon>Aurantimonas</taxon>
    </lineage>
</organism>
<dbReference type="Pfam" id="PF03772">
    <property type="entry name" value="Competence"/>
    <property type="match status" value="1"/>
</dbReference>
<dbReference type="PANTHER" id="PTHR30619">
    <property type="entry name" value="DNA INTERNALIZATION/COMPETENCE PROTEIN COMEC/REC2"/>
    <property type="match status" value="1"/>
</dbReference>
<evidence type="ECO:0000256" key="5">
    <source>
        <dbReference type="ARBA" id="ARBA00023136"/>
    </source>
</evidence>
<dbReference type="PANTHER" id="PTHR30619:SF1">
    <property type="entry name" value="RECOMBINATION PROTEIN 2"/>
    <property type="match status" value="1"/>
</dbReference>
<dbReference type="RefSeq" id="WP_024350609.1">
    <property type="nucleotide sequence ID" value="NZ_BBWN01000016.1"/>
</dbReference>
<dbReference type="AlphaFoldDB" id="A0A0P0Z011"/>
<evidence type="ECO:0000259" key="9">
    <source>
        <dbReference type="Pfam" id="PF13567"/>
    </source>
</evidence>
<reference evidence="10" key="1">
    <citation type="journal article" date="2015" name="Proc. Natl. Acad. Sci. U.S.A.">
        <title>Bacterial clade with the ribosomal RNA operon on a small plasmid rather than the chromosome.</title>
        <authorList>
            <person name="Anda M."/>
            <person name="Ohtsubo Y."/>
            <person name="Okubo T."/>
            <person name="Sugawara M."/>
            <person name="Nagata Y."/>
            <person name="Tsuda M."/>
            <person name="Minamisawa K."/>
            <person name="Mitsui H."/>
        </authorList>
    </citation>
    <scope>NUCLEOTIDE SEQUENCE</scope>
    <source>
        <strain evidence="10">DSM 14790</strain>
    </source>
</reference>
<keyword evidence="4 7" id="KW-1133">Transmembrane helix</keyword>
<feature type="region of interest" description="Disordered" evidence="6">
    <location>
        <begin position="756"/>
        <end position="791"/>
    </location>
</feature>
<proteinExistence type="predicted"/>
<feature type="domain" description="ComEC/Rec2-related protein" evidence="8">
    <location>
        <begin position="287"/>
        <end position="569"/>
    </location>
</feature>
<keyword evidence="5 7" id="KW-0472">Membrane</keyword>
<name>A0A0P0Z011_9HYPH</name>
<dbReference type="InterPro" id="IPR004477">
    <property type="entry name" value="ComEC_N"/>
</dbReference>
<feature type="transmembrane region" description="Helical" evidence="7">
    <location>
        <begin position="61"/>
        <end position="78"/>
    </location>
</feature>
<accession>A0A0P0Z011</accession>
<keyword evidence="2" id="KW-1003">Cell membrane</keyword>
<feature type="transmembrane region" description="Helical" evidence="7">
    <location>
        <begin position="307"/>
        <end position="328"/>
    </location>
</feature>
<evidence type="ECO:0000256" key="2">
    <source>
        <dbReference type="ARBA" id="ARBA00022475"/>
    </source>
</evidence>
<feature type="transmembrane region" description="Helical" evidence="7">
    <location>
        <begin position="455"/>
        <end position="479"/>
    </location>
</feature>